<keyword evidence="4" id="KW-1185">Reference proteome</keyword>
<feature type="transmembrane region" description="Helical" evidence="1">
    <location>
        <begin position="278"/>
        <end position="297"/>
    </location>
</feature>
<feature type="transmembrane region" description="Helical" evidence="1">
    <location>
        <begin position="147"/>
        <end position="171"/>
    </location>
</feature>
<feature type="transmembrane region" description="Helical" evidence="1">
    <location>
        <begin position="108"/>
        <end position="126"/>
    </location>
</feature>
<feature type="transmembrane region" description="Helical" evidence="1">
    <location>
        <begin position="80"/>
        <end position="102"/>
    </location>
</feature>
<dbReference type="Proteomes" id="UP001519308">
    <property type="component" value="Unassembled WGS sequence"/>
</dbReference>
<name>A0ABS4K2P7_9CLOT</name>
<feature type="transmembrane region" description="Helical" evidence="1">
    <location>
        <begin position="183"/>
        <end position="203"/>
    </location>
</feature>
<feature type="transmembrane region" description="Helical" evidence="1">
    <location>
        <begin position="309"/>
        <end position="329"/>
    </location>
</feature>
<feature type="transmembrane region" description="Helical" evidence="1">
    <location>
        <begin position="251"/>
        <end position="271"/>
    </location>
</feature>
<organism evidence="3 4">
    <name type="scientific">Clostridium punense</name>
    <dbReference type="NCBI Taxonomy" id="1054297"/>
    <lineage>
        <taxon>Bacteria</taxon>
        <taxon>Bacillati</taxon>
        <taxon>Bacillota</taxon>
        <taxon>Clostridia</taxon>
        <taxon>Eubacteriales</taxon>
        <taxon>Clostridiaceae</taxon>
        <taxon>Clostridium</taxon>
    </lineage>
</organism>
<keyword evidence="1" id="KW-1133">Transmembrane helix</keyword>
<dbReference type="InterPro" id="IPR003675">
    <property type="entry name" value="Rce1/LyrA-like_dom"/>
</dbReference>
<dbReference type="InterPro" id="IPR042150">
    <property type="entry name" value="MmRce1-like"/>
</dbReference>
<feature type="transmembrane region" description="Helical" evidence="1">
    <location>
        <begin position="50"/>
        <end position="68"/>
    </location>
</feature>
<feature type="domain" description="CAAX prenyl protease 2/Lysostaphin resistance protein A-like" evidence="2">
    <location>
        <begin position="189"/>
        <end position="290"/>
    </location>
</feature>
<dbReference type="RefSeq" id="WP_021283884.1">
    <property type="nucleotide sequence ID" value="NZ_JAGGLL010000012.1"/>
</dbReference>
<keyword evidence="1" id="KW-0812">Transmembrane</keyword>
<keyword evidence="1" id="KW-0472">Membrane</keyword>
<reference evidence="3 4" key="1">
    <citation type="submission" date="2021-03" db="EMBL/GenBank/DDBJ databases">
        <title>Genomic Encyclopedia of Type Strains, Phase IV (KMG-IV): sequencing the most valuable type-strain genomes for metagenomic binning, comparative biology and taxonomic classification.</title>
        <authorList>
            <person name="Goeker M."/>
        </authorList>
    </citation>
    <scope>NUCLEOTIDE SEQUENCE [LARGE SCALE GENOMIC DNA]</scope>
    <source>
        <strain evidence="3 4">DSM 28650</strain>
    </source>
</reference>
<dbReference type="Pfam" id="PF02517">
    <property type="entry name" value="Rce1-like"/>
    <property type="match status" value="1"/>
</dbReference>
<proteinExistence type="predicted"/>
<gene>
    <name evidence="3" type="ORF">J2Z44_001868</name>
</gene>
<evidence type="ECO:0000313" key="3">
    <source>
        <dbReference type="EMBL" id="MBP2022067.1"/>
    </source>
</evidence>
<dbReference type="GO" id="GO:0008233">
    <property type="term" value="F:peptidase activity"/>
    <property type="evidence" value="ECO:0007669"/>
    <property type="project" value="UniProtKB-KW"/>
</dbReference>
<comment type="caution">
    <text evidence="3">The sequence shown here is derived from an EMBL/GenBank/DDBJ whole genome shotgun (WGS) entry which is preliminary data.</text>
</comment>
<feature type="transmembrane region" description="Helical" evidence="1">
    <location>
        <begin position="16"/>
        <end position="38"/>
    </location>
</feature>
<feature type="transmembrane region" description="Helical" evidence="1">
    <location>
        <begin position="224"/>
        <end position="245"/>
    </location>
</feature>
<dbReference type="GO" id="GO:0006508">
    <property type="term" value="P:proteolysis"/>
    <property type="evidence" value="ECO:0007669"/>
    <property type="project" value="UniProtKB-KW"/>
</dbReference>
<evidence type="ECO:0000259" key="2">
    <source>
        <dbReference type="Pfam" id="PF02517"/>
    </source>
</evidence>
<sequence length="346" mass="38719">MKGFMNMRLDKIKKEVTMFLMITFVITFLMGVVMFFALKTNIGIKADTFGLLQMLYPALAAIMVRIRYEKDNIPKELMRFFKIYIGIFGLFMGVFAFGVFVFPTKVSSILGGLTVVASLTTFIMICSGDPDAYEKVNMVFTKNFNKVTLLGLLFIGLKIIVVISGVIIYGGLGETISELVPKIILNIVSIPFGIAISYITFFGEELGWREYLQIRLQILFGKKSGVIILGFIWGIWHLPLCFRLYSPETPILCVIGHVFYCILLGIFLGYAYMKTENLWSVIIIHLINNILAANAGNGGDTQVILPLDLMVGLAASAIVFLPFIFTKVYRGKVHENKMGNSISINE</sequence>
<keyword evidence="3" id="KW-0645">Protease</keyword>
<evidence type="ECO:0000256" key="1">
    <source>
        <dbReference type="SAM" id="Phobius"/>
    </source>
</evidence>
<dbReference type="EMBL" id="JAGGLL010000012">
    <property type="protein sequence ID" value="MBP2022067.1"/>
    <property type="molecule type" value="Genomic_DNA"/>
</dbReference>
<dbReference type="PANTHER" id="PTHR35797:SF1">
    <property type="entry name" value="PROTEASE"/>
    <property type="match status" value="1"/>
</dbReference>
<protein>
    <submittedName>
        <fullName evidence="3">Membrane protease YdiL (CAAX protease family)</fullName>
    </submittedName>
</protein>
<accession>A0ABS4K2P7</accession>
<keyword evidence="3" id="KW-0378">Hydrolase</keyword>
<evidence type="ECO:0000313" key="4">
    <source>
        <dbReference type="Proteomes" id="UP001519308"/>
    </source>
</evidence>
<dbReference type="PANTHER" id="PTHR35797">
    <property type="entry name" value="PROTEASE-RELATED"/>
    <property type="match status" value="1"/>
</dbReference>